<evidence type="ECO:0000256" key="4">
    <source>
        <dbReference type="ARBA" id="ARBA00023136"/>
    </source>
</evidence>
<evidence type="ECO:0000256" key="5">
    <source>
        <dbReference type="SAM" id="Phobius"/>
    </source>
</evidence>
<comment type="caution">
    <text evidence="7">The sequence shown here is derived from an EMBL/GenBank/DDBJ whole genome shotgun (WGS) entry which is preliminary data.</text>
</comment>
<evidence type="ECO:0000313" key="8">
    <source>
        <dbReference type="Proteomes" id="UP000654075"/>
    </source>
</evidence>
<name>A0A813GXH0_POLGL</name>
<gene>
    <name evidence="7" type="ORF">PGLA1383_LOCUS46369</name>
</gene>
<dbReference type="AlphaFoldDB" id="A0A813GXH0"/>
<feature type="transmembrane region" description="Helical" evidence="5">
    <location>
        <begin position="153"/>
        <end position="177"/>
    </location>
</feature>
<organism evidence="7 8">
    <name type="scientific">Polarella glacialis</name>
    <name type="common">Dinoflagellate</name>
    <dbReference type="NCBI Taxonomy" id="89957"/>
    <lineage>
        <taxon>Eukaryota</taxon>
        <taxon>Sar</taxon>
        <taxon>Alveolata</taxon>
        <taxon>Dinophyceae</taxon>
        <taxon>Suessiales</taxon>
        <taxon>Suessiaceae</taxon>
        <taxon>Polarella</taxon>
    </lineage>
</organism>
<protein>
    <recommendedName>
        <fullName evidence="6">Polycystin cation channel PKD1/PKD2 domain-containing protein</fullName>
    </recommendedName>
</protein>
<dbReference type="EMBL" id="CAJNNV010029755">
    <property type="protein sequence ID" value="CAE8629970.1"/>
    <property type="molecule type" value="Genomic_DNA"/>
</dbReference>
<evidence type="ECO:0000313" key="7">
    <source>
        <dbReference type="EMBL" id="CAE8629970.1"/>
    </source>
</evidence>
<dbReference type="InterPro" id="IPR051223">
    <property type="entry name" value="Polycystin"/>
</dbReference>
<dbReference type="Proteomes" id="UP000654075">
    <property type="component" value="Unassembled WGS sequence"/>
</dbReference>
<evidence type="ECO:0000256" key="3">
    <source>
        <dbReference type="ARBA" id="ARBA00022989"/>
    </source>
</evidence>
<sequence length="379" mass="42373">VGNTLKSQKLEKATQSGSWFELDASALTDIQDQLDVVIWFMIGIHFTLAFTVVLIIFKFFKGYRANPRLQVVAVALQNSLKDILHFFIVFWTIFICFAVIAHTLFGSDIQEFQSLASSLKYSMSTLLGEFSWYVDAQQGGVEDLPSGMPRVMLTIWFLFFMIFVLLVLMNMLLAMVLERYMEAANLVWVLVLRQDAPAIWVQSYAYIRRKWSTFGHIPLNKLSADLSADEPTHPKLTVTATSLLEAFPTMKHGQAVWIMNMLYEEEIIYKLSKAVEPGDRSLLHLSSESGPDGSVGSVANADKVAELVAARLAPELAAIRNELSSRLAQIELIGKGPCGCCMEEDVEVSLNRAHSSTLMPSNLHTSERPVGELQIETTL</sequence>
<dbReference type="PANTHER" id="PTHR10877">
    <property type="entry name" value="POLYCYSTIN FAMILY MEMBER"/>
    <property type="match status" value="1"/>
</dbReference>
<dbReference type="InterPro" id="IPR013122">
    <property type="entry name" value="PKD1_2_channel"/>
</dbReference>
<dbReference type="Gene3D" id="1.10.287.70">
    <property type="match status" value="1"/>
</dbReference>
<evidence type="ECO:0000256" key="2">
    <source>
        <dbReference type="ARBA" id="ARBA00022692"/>
    </source>
</evidence>
<evidence type="ECO:0000256" key="1">
    <source>
        <dbReference type="ARBA" id="ARBA00004141"/>
    </source>
</evidence>
<keyword evidence="3 5" id="KW-1133">Transmembrane helix</keyword>
<dbReference type="OrthoDB" id="444119at2759"/>
<keyword evidence="8" id="KW-1185">Reference proteome</keyword>
<feature type="non-terminal residue" evidence="7">
    <location>
        <position position="1"/>
    </location>
</feature>
<proteinExistence type="predicted"/>
<feature type="transmembrane region" description="Helical" evidence="5">
    <location>
        <begin position="36"/>
        <end position="60"/>
    </location>
</feature>
<dbReference type="PANTHER" id="PTHR10877:SF183">
    <property type="entry name" value="AT14535P-RELATED"/>
    <property type="match status" value="1"/>
</dbReference>
<reference evidence="7" key="1">
    <citation type="submission" date="2021-02" db="EMBL/GenBank/DDBJ databases">
        <authorList>
            <person name="Dougan E. K."/>
            <person name="Rhodes N."/>
            <person name="Thang M."/>
            <person name="Chan C."/>
        </authorList>
    </citation>
    <scope>NUCLEOTIDE SEQUENCE</scope>
</reference>
<accession>A0A813GXH0</accession>
<feature type="domain" description="Polycystin cation channel PKD1/PKD2" evidence="6">
    <location>
        <begin position="46"/>
        <end position="182"/>
    </location>
</feature>
<dbReference type="Pfam" id="PF08016">
    <property type="entry name" value="PKD_channel"/>
    <property type="match status" value="1"/>
</dbReference>
<evidence type="ECO:0000259" key="6">
    <source>
        <dbReference type="Pfam" id="PF08016"/>
    </source>
</evidence>
<comment type="subcellular location">
    <subcellularLocation>
        <location evidence="1">Membrane</location>
        <topology evidence="1">Multi-pass membrane protein</topology>
    </subcellularLocation>
</comment>
<feature type="transmembrane region" description="Helical" evidence="5">
    <location>
        <begin position="83"/>
        <end position="105"/>
    </location>
</feature>
<keyword evidence="2 5" id="KW-0812">Transmembrane</keyword>
<dbReference type="GO" id="GO:0016020">
    <property type="term" value="C:membrane"/>
    <property type="evidence" value="ECO:0007669"/>
    <property type="project" value="UniProtKB-SubCell"/>
</dbReference>
<keyword evidence="4 5" id="KW-0472">Membrane</keyword>